<evidence type="ECO:0000259" key="9">
    <source>
        <dbReference type="PROSITE" id="PS51480"/>
    </source>
</evidence>
<dbReference type="EC" id="2.7.1.121" evidence="3"/>
<evidence type="ECO:0000256" key="6">
    <source>
        <dbReference type="ARBA" id="ARBA00022798"/>
    </source>
</evidence>
<dbReference type="SUPFAM" id="SSF101473">
    <property type="entry name" value="DhaL-like"/>
    <property type="match status" value="1"/>
</dbReference>
<evidence type="ECO:0000256" key="1">
    <source>
        <dbReference type="ARBA" id="ARBA00001113"/>
    </source>
</evidence>
<dbReference type="OrthoDB" id="9800291at2"/>
<keyword evidence="4 10" id="KW-0808">Transferase</keyword>
<reference evidence="10 11" key="1">
    <citation type="submission" date="2019-05" db="EMBL/GenBank/DDBJ databases">
        <title>Complete genome sequencing of Anaerostipes rhamnosivorans.</title>
        <authorList>
            <person name="Bui T.P.N."/>
            <person name="de Vos W.M."/>
        </authorList>
    </citation>
    <scope>NUCLEOTIDE SEQUENCE [LARGE SCALE GENOMIC DNA]</scope>
    <source>
        <strain evidence="10 11">1y2</strain>
    </source>
</reference>
<comment type="subunit">
    <text evidence="7">Homodimer. The dihydroxyacetone kinase complex is composed of a homodimer of DhaM, a homodimer of DhaK and the subunit DhaL.</text>
</comment>
<feature type="domain" description="DhaL" evidence="9">
    <location>
        <begin position="7"/>
        <end position="206"/>
    </location>
</feature>
<sequence>MSSFKNADAGVIVDHLIKTIQEQRDYLSEIDGKIGDGDHGINMNKGFTMCKDKLKGQAYNMSEGLCALGETLLEDIGGSMGPLYGLLFDELSAASEDQEDIDVEVFGKMITGAVEGIQEISLAKLGDKTLLDTLIPAKEAFIIAKEAGKDFSECLDAMRDAAKKGWESTKDMIAKVGRSSRLGERSRGVLDAGATSCYFILDCLASSIQSIL</sequence>
<evidence type="ECO:0000256" key="4">
    <source>
        <dbReference type="ARBA" id="ARBA00022679"/>
    </source>
</evidence>
<dbReference type="InterPro" id="IPR050861">
    <property type="entry name" value="Dihydroxyacetone_Kinase"/>
</dbReference>
<dbReference type="GO" id="GO:0019563">
    <property type="term" value="P:glycerol catabolic process"/>
    <property type="evidence" value="ECO:0007669"/>
    <property type="project" value="TreeGrafter"/>
</dbReference>
<evidence type="ECO:0000256" key="5">
    <source>
        <dbReference type="ARBA" id="ARBA00022777"/>
    </source>
</evidence>
<dbReference type="PANTHER" id="PTHR28629:SF4">
    <property type="entry name" value="TRIOKINASE_FMN CYCLASE"/>
    <property type="match status" value="1"/>
</dbReference>
<dbReference type="Pfam" id="PF02734">
    <property type="entry name" value="Dak2"/>
    <property type="match status" value="1"/>
</dbReference>
<evidence type="ECO:0000256" key="8">
    <source>
        <dbReference type="ARBA" id="ARBA00055771"/>
    </source>
</evidence>
<dbReference type="InterPro" id="IPR036117">
    <property type="entry name" value="DhaL_dom_sf"/>
</dbReference>
<evidence type="ECO:0000256" key="3">
    <source>
        <dbReference type="ARBA" id="ARBA00012095"/>
    </source>
</evidence>
<evidence type="ECO:0000313" key="11">
    <source>
        <dbReference type="Proteomes" id="UP000298653"/>
    </source>
</evidence>
<dbReference type="AlphaFoldDB" id="A0A4P8IKF6"/>
<dbReference type="EMBL" id="CP040058">
    <property type="protein sequence ID" value="QCP36494.1"/>
    <property type="molecule type" value="Genomic_DNA"/>
</dbReference>
<protein>
    <recommendedName>
        <fullName evidence="3">phosphoenolpyruvate--glycerone phosphotransferase</fullName>
        <ecNumber evidence="3">2.7.1.121</ecNumber>
    </recommendedName>
</protein>
<dbReference type="Gene3D" id="1.25.40.340">
    <property type="match status" value="1"/>
</dbReference>
<gene>
    <name evidence="10" type="ORF">AR1Y2_3040</name>
</gene>
<dbReference type="GO" id="GO:0005829">
    <property type="term" value="C:cytosol"/>
    <property type="evidence" value="ECO:0007669"/>
    <property type="project" value="TreeGrafter"/>
</dbReference>
<dbReference type="KEGG" id="arf:AR1Y2_3040"/>
<keyword evidence="11" id="KW-1185">Reference proteome</keyword>
<organism evidence="10 11">
    <name type="scientific">Anaerostipes rhamnosivorans</name>
    <dbReference type="NCBI Taxonomy" id="1229621"/>
    <lineage>
        <taxon>Bacteria</taxon>
        <taxon>Bacillati</taxon>
        <taxon>Bacillota</taxon>
        <taxon>Clostridia</taxon>
        <taxon>Lachnospirales</taxon>
        <taxon>Lachnospiraceae</taxon>
        <taxon>Anaerostipes</taxon>
    </lineage>
</organism>
<proteinExistence type="predicted"/>
<evidence type="ECO:0000313" key="10">
    <source>
        <dbReference type="EMBL" id="QCP36494.1"/>
    </source>
</evidence>
<evidence type="ECO:0000256" key="2">
    <source>
        <dbReference type="ARBA" id="ARBA00004745"/>
    </source>
</evidence>
<name>A0A4P8IKF6_9FIRM</name>
<keyword evidence="6" id="KW-0319">Glycerol metabolism</keyword>
<accession>A0A4P8IKF6</accession>
<comment type="pathway">
    <text evidence="2">Polyol metabolism; glycerol degradation.</text>
</comment>
<dbReference type="SMART" id="SM01120">
    <property type="entry name" value="Dak2"/>
    <property type="match status" value="1"/>
</dbReference>
<dbReference type="RefSeq" id="WP_137329711.1">
    <property type="nucleotide sequence ID" value="NZ_CP040058.1"/>
</dbReference>
<comment type="function">
    <text evidence="8">ADP-binding subunit of the dihydroxyacetone kinase, which is responsible for the phosphoenolpyruvate (PEP)-dependent phosphorylation of dihydroxyacetone. DhaL-ADP is converted to DhaL-ATP via a phosphoryl group transfer from DhaM and transmits it to dihydroxyacetone binds to DhaK.</text>
</comment>
<evidence type="ECO:0000256" key="7">
    <source>
        <dbReference type="ARBA" id="ARBA00046577"/>
    </source>
</evidence>
<dbReference type="GO" id="GO:0047324">
    <property type="term" value="F:phosphoenolpyruvate-glycerone phosphotransferase activity"/>
    <property type="evidence" value="ECO:0007669"/>
    <property type="project" value="UniProtKB-EC"/>
</dbReference>
<keyword evidence="5 10" id="KW-0418">Kinase</keyword>
<dbReference type="InterPro" id="IPR012737">
    <property type="entry name" value="DhaK_L_YcgS"/>
</dbReference>
<dbReference type="PANTHER" id="PTHR28629">
    <property type="entry name" value="TRIOKINASE/FMN CYCLASE"/>
    <property type="match status" value="1"/>
</dbReference>
<dbReference type="GO" id="GO:0004371">
    <property type="term" value="F:glycerone kinase activity"/>
    <property type="evidence" value="ECO:0007669"/>
    <property type="project" value="InterPro"/>
</dbReference>
<dbReference type="InterPro" id="IPR004007">
    <property type="entry name" value="DhaL_dom"/>
</dbReference>
<dbReference type="FunFam" id="1.25.40.340:FF:000002">
    <property type="entry name" value="Dihydroxyacetone kinase, L subunit"/>
    <property type="match status" value="1"/>
</dbReference>
<dbReference type="NCBIfam" id="TIGR02365">
    <property type="entry name" value="dha_L_ycgS"/>
    <property type="match status" value="1"/>
</dbReference>
<dbReference type="Proteomes" id="UP000298653">
    <property type="component" value="Chromosome"/>
</dbReference>
<dbReference type="PROSITE" id="PS51480">
    <property type="entry name" value="DHAL"/>
    <property type="match status" value="1"/>
</dbReference>
<comment type="catalytic activity">
    <reaction evidence="1">
        <text>dihydroxyacetone + phosphoenolpyruvate = dihydroxyacetone phosphate + pyruvate</text>
        <dbReference type="Rhea" id="RHEA:18381"/>
        <dbReference type="ChEBI" id="CHEBI:15361"/>
        <dbReference type="ChEBI" id="CHEBI:16016"/>
        <dbReference type="ChEBI" id="CHEBI:57642"/>
        <dbReference type="ChEBI" id="CHEBI:58702"/>
        <dbReference type="EC" id="2.7.1.121"/>
    </reaction>
</comment>